<dbReference type="Proteomes" id="UP000266067">
    <property type="component" value="Unassembled WGS sequence"/>
</dbReference>
<gene>
    <name evidence="1" type="ORF">D2V08_09735</name>
</gene>
<dbReference type="Gene3D" id="2.60.40.10">
    <property type="entry name" value="Immunoglobulins"/>
    <property type="match status" value="1"/>
</dbReference>
<dbReference type="SUPFAM" id="SSF49265">
    <property type="entry name" value="Fibronectin type III"/>
    <property type="match status" value="1"/>
</dbReference>
<dbReference type="InterPro" id="IPR003961">
    <property type="entry name" value="FN3_dom"/>
</dbReference>
<protein>
    <recommendedName>
        <fullName evidence="3">Fibronectin type-III domain-containing protein</fullName>
    </recommendedName>
</protein>
<evidence type="ECO:0000313" key="2">
    <source>
        <dbReference type="Proteomes" id="UP000266067"/>
    </source>
</evidence>
<sequence>MACSKDNNANEITEKGEEEIVNLAPNNFDLEILNISDAGAIINWTEAEDPEGDTVTYSIYLNQSLIVENITERTYQFIELEELTNYSGKIIAKDVYNNETESNFSFQTEKYYLKYLKTYEFGDTNYGTGYASGTPYSMLKTFDKNYIIAGKSVRPNGDGLHFFVLKIDYDGNQIWKRFYDYELGDDWNFKIIQTNDNGFVLVGGPFVVKLSIDGDVLWDKRIDTYLDLSYSFLSTIGQLKSVVEDINGNIYIVGGRVSENPNIKEQGVLTKLNSFGSILWEKTYEPSRRNYFNDIILDNTGNLLVLGSTETNNATSTQDEQIDFWILNVNHEGDIIWKNTYGDGGYDFPSQIILKQNGNYVFAGYSWGAYDISSGRIFEIDTEGNEIWKNTNELSSTFSITETQDNGLITTGHVDFGNYGALGIFKFDSSGNKEWNQGFQEPFTYLRGWSIISEEDGGYRIAGNLNKIYYYGEEKPLLLIYKTDPFGNYK</sequence>
<dbReference type="AlphaFoldDB" id="A0A3A1N702"/>
<dbReference type="PANTHER" id="PTHR42754:SF1">
    <property type="entry name" value="LIPOPROTEIN"/>
    <property type="match status" value="1"/>
</dbReference>
<dbReference type="InterPro" id="IPR036116">
    <property type="entry name" value="FN3_sf"/>
</dbReference>
<dbReference type="InterPro" id="IPR011047">
    <property type="entry name" value="Quinoprotein_ADH-like_sf"/>
</dbReference>
<comment type="caution">
    <text evidence="1">The sequence shown here is derived from an EMBL/GenBank/DDBJ whole genome shotgun (WGS) entry which is preliminary data.</text>
</comment>
<evidence type="ECO:0000313" key="1">
    <source>
        <dbReference type="EMBL" id="RIV34296.1"/>
    </source>
</evidence>
<dbReference type="SUPFAM" id="SSF50998">
    <property type="entry name" value="Quinoprotein alcohol dehydrogenase-like"/>
    <property type="match status" value="1"/>
</dbReference>
<dbReference type="PANTHER" id="PTHR42754">
    <property type="entry name" value="ENDOGLUCANASE"/>
    <property type="match status" value="1"/>
</dbReference>
<name>A0A3A1N702_9FLAO</name>
<keyword evidence="2" id="KW-1185">Reference proteome</keyword>
<reference evidence="1 2" key="1">
    <citation type="submission" date="2018-08" db="EMBL/GenBank/DDBJ databases">
        <title>Proposal of Muricauda 72 sp.nov. and Muricauda NH166 sp.nov., isolated from seawater.</title>
        <authorList>
            <person name="Cheng H."/>
            <person name="Wu Y.-H."/>
            <person name="Guo L.-L."/>
            <person name="Xu X.-W."/>
        </authorList>
    </citation>
    <scope>NUCLEOTIDE SEQUENCE [LARGE SCALE GENOMIC DNA]</scope>
    <source>
        <strain evidence="1 2">KCTC 22173</strain>
    </source>
</reference>
<organism evidence="1 2">
    <name type="scientific">Flagellimonas lutimaris</name>
    <dbReference type="NCBI Taxonomy" id="475082"/>
    <lineage>
        <taxon>Bacteria</taxon>
        <taxon>Pseudomonadati</taxon>
        <taxon>Bacteroidota</taxon>
        <taxon>Flavobacteriia</taxon>
        <taxon>Flavobacteriales</taxon>
        <taxon>Flavobacteriaceae</taxon>
        <taxon>Flagellimonas</taxon>
    </lineage>
</organism>
<evidence type="ECO:0008006" key="3">
    <source>
        <dbReference type="Google" id="ProtNLM"/>
    </source>
</evidence>
<dbReference type="InterPro" id="IPR013783">
    <property type="entry name" value="Ig-like_fold"/>
</dbReference>
<proteinExistence type="predicted"/>
<dbReference type="CDD" id="cd00063">
    <property type="entry name" value="FN3"/>
    <property type="match status" value="1"/>
</dbReference>
<dbReference type="EMBL" id="QXFH01000071">
    <property type="protein sequence ID" value="RIV34296.1"/>
    <property type="molecule type" value="Genomic_DNA"/>
</dbReference>
<accession>A0A3A1N702</accession>